<keyword evidence="3 7" id="KW-0812">Transmembrane</keyword>
<feature type="domain" description="ABC3 transporter permease C-terminal" evidence="8">
    <location>
        <begin position="286"/>
        <end position="398"/>
    </location>
</feature>
<dbReference type="InterPro" id="IPR025857">
    <property type="entry name" value="MacB_PCD"/>
</dbReference>
<keyword evidence="2" id="KW-1003">Cell membrane</keyword>
<feature type="transmembrane region" description="Helical" evidence="7">
    <location>
        <begin position="757"/>
        <end position="777"/>
    </location>
</feature>
<evidence type="ECO:0000313" key="11">
    <source>
        <dbReference type="Proteomes" id="UP001370348"/>
    </source>
</evidence>
<feature type="transmembrane region" description="Helical" evidence="7">
    <location>
        <begin position="700"/>
        <end position="728"/>
    </location>
</feature>
<evidence type="ECO:0000259" key="9">
    <source>
        <dbReference type="Pfam" id="PF12704"/>
    </source>
</evidence>
<keyword evidence="11" id="KW-1185">Reference proteome</keyword>
<evidence type="ECO:0000256" key="6">
    <source>
        <dbReference type="ARBA" id="ARBA00038076"/>
    </source>
</evidence>
<dbReference type="NCBIfam" id="TIGR03434">
    <property type="entry name" value="ADOP"/>
    <property type="match status" value="1"/>
</dbReference>
<evidence type="ECO:0000256" key="2">
    <source>
        <dbReference type="ARBA" id="ARBA00022475"/>
    </source>
</evidence>
<feature type="domain" description="MacB-like periplasmic core" evidence="9">
    <location>
        <begin position="434"/>
        <end position="664"/>
    </location>
</feature>
<dbReference type="InterPro" id="IPR003838">
    <property type="entry name" value="ABC3_permease_C"/>
</dbReference>
<feature type="domain" description="ABC3 transporter permease C-terminal" evidence="8">
    <location>
        <begin position="707"/>
        <end position="824"/>
    </location>
</feature>
<dbReference type="PANTHER" id="PTHR30572">
    <property type="entry name" value="MEMBRANE COMPONENT OF TRANSPORTER-RELATED"/>
    <property type="match status" value="1"/>
</dbReference>
<dbReference type="RefSeq" id="WP_394823956.1">
    <property type="nucleotide sequence ID" value="NZ_CP089984.1"/>
</dbReference>
<dbReference type="EMBL" id="CP089984">
    <property type="protein sequence ID" value="WXB14336.1"/>
    <property type="molecule type" value="Genomic_DNA"/>
</dbReference>
<evidence type="ECO:0000256" key="4">
    <source>
        <dbReference type="ARBA" id="ARBA00022989"/>
    </source>
</evidence>
<dbReference type="Pfam" id="PF02687">
    <property type="entry name" value="FtsX"/>
    <property type="match status" value="2"/>
</dbReference>
<evidence type="ECO:0000313" key="10">
    <source>
        <dbReference type="EMBL" id="WXB14336.1"/>
    </source>
</evidence>
<sequence>MLQDVRFALRLLVKNLGFTIVAITTLGLAVAANTVVFSIVDAILIRPLPYPHPERLVRVYTQAPMRERYQFPVSAPEYVDLARDSKSYESVGAWNMDLHATNLSGGDHPVAVNAALVTASFLPTMGVAPLLGRFFDPSEDTPGDPRVVVLAYRLYESLFGADPSVVGKTVYVNAVPVTVVGVMPKAVDFPEWVDVWLPLRIDPEELARDRRYGSHRLHVVARLKAEVSIAQAEAELALLMPAWSEGRSPATEDVIDPRDHPLVLRALHPDKVASVRVALWTLQAAVMFVLLIACANISNLLLARAEARSGEIAVRTALGASRPRMVRQFLTESLVLGCLGAGTGILLAMWGIDAAMAFLPDGVPRTSEIHLDPTVLAFAVLVSMGTSLVFGLAPIIHAHGELAGTLRAAGQRTTGGRNKQLFRRALIVLEVSLACVLVLGAGLMVRSFVRLQQVELGFDPRNVVSLQLQLPDKTYDTEAKMLDFWLRLRDGAANLPGVQSATLMRELMPRHRAAYNGFRIVGRPETPGMVSNVDNWQYAGDDFFSTMGIPVVRGRVFTPSDGPNAPAVVLINQAMATKFWPGEDPVGQRIIGYRVARPGEPAVEQTIIGVVGDVKQQGLDAPATPELYFPLRQLERYGDGSRDWSLMPESMYLVIRAQNDPRALFGALRAHVASLDEGLAVARLNTMDDVLYDAVAKPRFVALLFTVFAGIALVMAAIGIFGVMSYSIEQRTRELSIRMALGADAGRLQKMLVLEGLRLAAAGVVLGLACAFVVSLGLRNWLSALLFDVGVLDPATYALVVVSTALVAALACWLPARRATRVHPMIAMRNE</sequence>
<evidence type="ECO:0000256" key="5">
    <source>
        <dbReference type="ARBA" id="ARBA00023136"/>
    </source>
</evidence>
<gene>
    <name evidence="10" type="ORF">LZC94_41740</name>
</gene>
<comment type="subcellular location">
    <subcellularLocation>
        <location evidence="1">Cell membrane</location>
        <topology evidence="1">Multi-pass membrane protein</topology>
    </subcellularLocation>
</comment>
<dbReference type="InterPro" id="IPR050250">
    <property type="entry name" value="Macrolide_Exporter_MacB"/>
</dbReference>
<keyword evidence="4 7" id="KW-1133">Transmembrane helix</keyword>
<dbReference type="Pfam" id="PF12704">
    <property type="entry name" value="MacB_PCD"/>
    <property type="match status" value="2"/>
</dbReference>
<feature type="transmembrane region" description="Helical" evidence="7">
    <location>
        <begin position="797"/>
        <end position="816"/>
    </location>
</feature>
<name>A0ABZ2LYZ4_9BACT</name>
<accession>A0ABZ2LYZ4</accession>
<protein>
    <submittedName>
        <fullName evidence="10">ABC transporter permease</fullName>
    </submittedName>
</protein>
<feature type="transmembrane region" description="Helical" evidence="7">
    <location>
        <begin position="334"/>
        <end position="356"/>
    </location>
</feature>
<organism evidence="10 11">
    <name type="scientific">Pendulispora albinea</name>
    <dbReference type="NCBI Taxonomy" id="2741071"/>
    <lineage>
        <taxon>Bacteria</taxon>
        <taxon>Pseudomonadati</taxon>
        <taxon>Myxococcota</taxon>
        <taxon>Myxococcia</taxon>
        <taxon>Myxococcales</taxon>
        <taxon>Sorangiineae</taxon>
        <taxon>Pendulisporaceae</taxon>
        <taxon>Pendulispora</taxon>
    </lineage>
</organism>
<feature type="domain" description="MacB-like periplasmic core" evidence="9">
    <location>
        <begin position="19"/>
        <end position="236"/>
    </location>
</feature>
<dbReference type="Proteomes" id="UP001370348">
    <property type="component" value="Chromosome"/>
</dbReference>
<dbReference type="InterPro" id="IPR017800">
    <property type="entry name" value="ADOP"/>
</dbReference>
<feature type="transmembrane region" description="Helical" evidence="7">
    <location>
        <begin position="421"/>
        <end position="445"/>
    </location>
</feature>
<feature type="transmembrane region" description="Helical" evidence="7">
    <location>
        <begin position="12"/>
        <end position="40"/>
    </location>
</feature>
<evidence type="ECO:0000259" key="8">
    <source>
        <dbReference type="Pfam" id="PF02687"/>
    </source>
</evidence>
<feature type="transmembrane region" description="Helical" evidence="7">
    <location>
        <begin position="376"/>
        <end position="400"/>
    </location>
</feature>
<dbReference type="PANTHER" id="PTHR30572:SF4">
    <property type="entry name" value="ABC TRANSPORTER PERMEASE YTRF"/>
    <property type="match status" value="1"/>
</dbReference>
<feature type="transmembrane region" description="Helical" evidence="7">
    <location>
        <begin position="277"/>
        <end position="302"/>
    </location>
</feature>
<proteinExistence type="inferred from homology"/>
<comment type="similarity">
    <text evidence="6">Belongs to the ABC-4 integral membrane protein family.</text>
</comment>
<evidence type="ECO:0000256" key="1">
    <source>
        <dbReference type="ARBA" id="ARBA00004651"/>
    </source>
</evidence>
<evidence type="ECO:0000256" key="3">
    <source>
        <dbReference type="ARBA" id="ARBA00022692"/>
    </source>
</evidence>
<evidence type="ECO:0000256" key="7">
    <source>
        <dbReference type="SAM" id="Phobius"/>
    </source>
</evidence>
<keyword evidence="5 7" id="KW-0472">Membrane</keyword>
<reference evidence="10 11" key="1">
    <citation type="submission" date="2021-12" db="EMBL/GenBank/DDBJ databases">
        <title>Discovery of the Pendulisporaceae a myxobacterial family with distinct sporulation behavior and unique specialized metabolism.</title>
        <authorList>
            <person name="Garcia R."/>
            <person name="Popoff A."/>
            <person name="Bader C.D."/>
            <person name="Loehr J."/>
            <person name="Walesch S."/>
            <person name="Walt C."/>
            <person name="Boldt J."/>
            <person name="Bunk B."/>
            <person name="Haeckl F.J.F.P.J."/>
            <person name="Gunesch A.P."/>
            <person name="Birkelbach J."/>
            <person name="Nuebel U."/>
            <person name="Pietschmann T."/>
            <person name="Bach T."/>
            <person name="Mueller R."/>
        </authorList>
    </citation>
    <scope>NUCLEOTIDE SEQUENCE [LARGE SCALE GENOMIC DNA]</scope>
    <source>
        <strain evidence="10 11">MSr11954</strain>
    </source>
</reference>